<evidence type="ECO:0000313" key="3">
    <source>
        <dbReference type="Proteomes" id="UP000184447"/>
    </source>
</evidence>
<dbReference type="RefSeq" id="WP_073340657.1">
    <property type="nucleotide sequence ID" value="NZ_FQXM01000033.1"/>
</dbReference>
<reference evidence="2 3" key="1">
    <citation type="submission" date="2016-11" db="EMBL/GenBank/DDBJ databases">
        <authorList>
            <person name="Jaros S."/>
            <person name="Januszkiewicz K."/>
            <person name="Wedrychowicz H."/>
        </authorList>
    </citation>
    <scope>NUCLEOTIDE SEQUENCE [LARGE SCALE GENOMIC DNA]</scope>
    <source>
        <strain evidence="2 3">DSM 8605</strain>
    </source>
</reference>
<protein>
    <submittedName>
        <fullName evidence="2">MEDS: MEthanogen/methylotroph, DcmR Sensory domain</fullName>
    </submittedName>
</protein>
<dbReference type="Pfam" id="PF14417">
    <property type="entry name" value="MEDS"/>
    <property type="match status" value="1"/>
</dbReference>
<dbReference type="InterPro" id="IPR025847">
    <property type="entry name" value="MEDS_domain"/>
</dbReference>
<name>A0A1M5XPT2_9CLOT</name>
<feature type="domain" description="MEDS" evidence="1">
    <location>
        <begin position="12"/>
        <end position="148"/>
    </location>
</feature>
<proteinExistence type="predicted"/>
<organism evidence="2 3">
    <name type="scientific">Clostridium grantii DSM 8605</name>
    <dbReference type="NCBI Taxonomy" id="1121316"/>
    <lineage>
        <taxon>Bacteria</taxon>
        <taxon>Bacillati</taxon>
        <taxon>Bacillota</taxon>
        <taxon>Clostridia</taxon>
        <taxon>Eubacteriales</taxon>
        <taxon>Clostridiaceae</taxon>
        <taxon>Clostridium</taxon>
    </lineage>
</organism>
<dbReference type="EMBL" id="FQXM01000033">
    <property type="protein sequence ID" value="SHI01662.1"/>
    <property type="molecule type" value="Genomic_DNA"/>
</dbReference>
<dbReference type="OrthoDB" id="1925880at2"/>
<dbReference type="AlphaFoldDB" id="A0A1M5XPT2"/>
<gene>
    <name evidence="2" type="ORF">SAMN02745207_03827</name>
</gene>
<dbReference type="Proteomes" id="UP000184447">
    <property type="component" value="Unassembled WGS sequence"/>
</dbReference>
<sequence>MENKYANGKNIVFYYGSTEHLLVNLVCYIKEAYGKNNRILVFLEEKLFEKLEDVCRQIIGHDFFLEQINFPKLLTLDNFYEEQVSYKKYIDNDEKIIEKQYEGIQIIQQVSQTVKTISKNTYINNINGINNFIKKDNIDVLSLYDFDDYINEGILIDEEIIKNARIKHNFTLTNFEIVETNSLMVK</sequence>
<evidence type="ECO:0000259" key="1">
    <source>
        <dbReference type="Pfam" id="PF14417"/>
    </source>
</evidence>
<accession>A0A1M5XPT2</accession>
<evidence type="ECO:0000313" key="2">
    <source>
        <dbReference type="EMBL" id="SHI01662.1"/>
    </source>
</evidence>
<keyword evidence="3" id="KW-1185">Reference proteome</keyword>